<evidence type="ECO:0000256" key="1">
    <source>
        <dbReference type="SAM" id="Phobius"/>
    </source>
</evidence>
<dbReference type="Proteomes" id="UP000094487">
    <property type="component" value="Unassembled WGS sequence"/>
</dbReference>
<protein>
    <submittedName>
        <fullName evidence="2">Uncharacterized protein</fullName>
    </submittedName>
</protein>
<keyword evidence="1" id="KW-0472">Membrane</keyword>
<keyword evidence="1" id="KW-1133">Transmembrane helix</keyword>
<dbReference type="STRING" id="1888892.BFL28_16890"/>
<organism evidence="2 3">
    <name type="scientific">Sphingomonas turrisvirgatae</name>
    <dbReference type="NCBI Taxonomy" id="1888892"/>
    <lineage>
        <taxon>Bacteria</taxon>
        <taxon>Pseudomonadati</taxon>
        <taxon>Pseudomonadota</taxon>
        <taxon>Alphaproteobacteria</taxon>
        <taxon>Sphingomonadales</taxon>
        <taxon>Sphingomonadaceae</taxon>
        <taxon>Sphingomonas</taxon>
    </lineage>
</organism>
<evidence type="ECO:0000313" key="3">
    <source>
        <dbReference type="Proteomes" id="UP000094487"/>
    </source>
</evidence>
<accession>A0A1E3LV76</accession>
<dbReference type="RefSeq" id="WP_069320627.1">
    <property type="nucleotide sequence ID" value="NZ_MDDS01000025.1"/>
</dbReference>
<gene>
    <name evidence="2" type="ORF">BFL28_16890</name>
</gene>
<keyword evidence="3" id="KW-1185">Reference proteome</keyword>
<feature type="transmembrane region" description="Helical" evidence="1">
    <location>
        <begin position="15"/>
        <end position="34"/>
    </location>
</feature>
<reference evidence="2 3" key="1">
    <citation type="submission" date="2016-08" db="EMBL/GenBank/DDBJ databases">
        <title>Draft genome of the agarase producing Sphingomonas sp. MCT13.</title>
        <authorList>
            <person name="D'Andrea M.M."/>
            <person name="Rossolini G.M."/>
            <person name="Thaller M.C."/>
        </authorList>
    </citation>
    <scope>NUCLEOTIDE SEQUENCE [LARGE SCALE GENOMIC DNA]</scope>
    <source>
        <strain evidence="2 3">MCT13</strain>
    </source>
</reference>
<dbReference type="AlphaFoldDB" id="A0A1E3LV76"/>
<sequence>MTPDPAVAPHRGPPLPLLGPLIGVAILSAAAIAVPRFAPPLSLGLLVGAGVAAGLVFWLVALATGLRRGPAWWTAASLALLLTAGALAGLNSARIARADTSVDASTFAELKLNPDGTAILPSSPARGPISAAYVELVRADEAAAKAWSAQVAKLNTGVLNSPYMLNQAPEILRDCAAIGTLESAARQASNARAARVARLEQAMAAATLPDPVKQGITMIVTPPAGATDALLRQEGEMWQATQALCELLAKRSWSNANGFFGFATGADKAAFDALNQRRVAVEAERKRIRDGITVRFEEGREKVRAALS</sequence>
<name>A0A1E3LV76_9SPHN</name>
<evidence type="ECO:0000313" key="2">
    <source>
        <dbReference type="EMBL" id="ODP37644.1"/>
    </source>
</evidence>
<comment type="caution">
    <text evidence="2">The sequence shown here is derived from an EMBL/GenBank/DDBJ whole genome shotgun (WGS) entry which is preliminary data.</text>
</comment>
<dbReference type="EMBL" id="MDDS01000025">
    <property type="protein sequence ID" value="ODP37644.1"/>
    <property type="molecule type" value="Genomic_DNA"/>
</dbReference>
<keyword evidence="1" id="KW-0812">Transmembrane</keyword>
<feature type="transmembrane region" description="Helical" evidence="1">
    <location>
        <begin position="71"/>
        <end position="90"/>
    </location>
</feature>
<proteinExistence type="predicted"/>
<dbReference type="OrthoDB" id="7556408at2"/>
<feature type="transmembrane region" description="Helical" evidence="1">
    <location>
        <begin position="41"/>
        <end position="65"/>
    </location>
</feature>